<dbReference type="PANTHER" id="PTHR10196:SF67">
    <property type="entry name" value="SEDOHEPTULOKINASE"/>
    <property type="match status" value="1"/>
</dbReference>
<evidence type="ECO:0000256" key="3">
    <source>
        <dbReference type="ARBA" id="ARBA00022777"/>
    </source>
</evidence>
<dbReference type="CDD" id="cd07777">
    <property type="entry name" value="ASKHA_NBD_FGGY_SHK"/>
    <property type="match status" value="1"/>
</dbReference>
<dbReference type="OrthoDB" id="10264182at2759"/>
<keyword evidence="3" id="KW-0418">Kinase</keyword>
<gene>
    <name evidence="6" type="primary">LOC106070238</name>
</gene>
<keyword evidence="5" id="KW-1185">Reference proteome</keyword>
<dbReference type="OMA" id="TWQDTRC"/>
<feature type="domain" description="Carbohydrate kinase FGGY N-terminal" evidence="4">
    <location>
        <begin position="60"/>
        <end position="305"/>
    </location>
</feature>
<evidence type="ECO:0000313" key="5">
    <source>
        <dbReference type="Proteomes" id="UP001165740"/>
    </source>
</evidence>
<name>A0A9W2YFC4_BIOGL</name>
<dbReference type="PANTHER" id="PTHR10196">
    <property type="entry name" value="SUGAR KINASE"/>
    <property type="match status" value="1"/>
</dbReference>
<comment type="similarity">
    <text evidence="1">Belongs to the FGGY kinase family.</text>
</comment>
<sequence>MNYKQKKSDPFRKENPMGCSNYKSLLTNYEEIHPKHHQQQNNSEKLTFQSEMSEAAQDDLWLGLDLGTTSAKAVLLGSNGVVLASQSCPTCSEVASDIGDRGYEQSPIQVLKVLNKLVLSLVKENKMKITGIGVTGQMHGVMFWGKGSEDISSLDHVDNSVTSNLFTWQDQRCTGQILETLPKIDQSLSTGFGCATMFWLARNRPGFFKDGQYTCCGSIVDYLVAVLCGLDHPVTSDQLAASFGYFDETLCHWSSILQEDKEFPVHLLPTIVRSGEKVGQVNSSFQDWPTDVPVYVGMGDVQCAMYAALSSPQHAVVNISTSIQLGFVIPEIDMPRVKQECPESIAFFPYFFGQKLALFAGLNGGNVIQHLVESLIKWFQDLGIHSDLSATTLLPRLQQLADLEINRDTSLSISPILFGERHDPGMCGHIKGITSTNVGNIGAVFKAVSEGLVDHLHAMVPTKFLTNMGIHSLIISGSVPVNNIIVRERLNQLYSELELTMDCEGQDAVGSAVGAAKFVRDCQLKCYS</sequence>
<dbReference type="Proteomes" id="UP001165740">
    <property type="component" value="Chromosome 12"/>
</dbReference>
<dbReference type="GO" id="GO:0006071">
    <property type="term" value="P:glycerol metabolic process"/>
    <property type="evidence" value="ECO:0007669"/>
    <property type="project" value="TreeGrafter"/>
</dbReference>
<evidence type="ECO:0000259" key="4">
    <source>
        <dbReference type="Pfam" id="PF00370"/>
    </source>
</evidence>
<dbReference type="GO" id="GO:0050277">
    <property type="term" value="F:sedoheptulokinase activity"/>
    <property type="evidence" value="ECO:0007669"/>
    <property type="project" value="TreeGrafter"/>
</dbReference>
<protein>
    <submittedName>
        <fullName evidence="6">Sedoheptulokinase-like isoform X1</fullName>
    </submittedName>
</protein>
<proteinExistence type="inferred from homology"/>
<evidence type="ECO:0000313" key="6">
    <source>
        <dbReference type="RefSeq" id="XP_055861454.1"/>
    </source>
</evidence>
<organism evidence="5 6">
    <name type="scientific">Biomphalaria glabrata</name>
    <name type="common">Bloodfluke planorb</name>
    <name type="synonym">Freshwater snail</name>
    <dbReference type="NCBI Taxonomy" id="6526"/>
    <lineage>
        <taxon>Eukaryota</taxon>
        <taxon>Metazoa</taxon>
        <taxon>Spiralia</taxon>
        <taxon>Lophotrochozoa</taxon>
        <taxon>Mollusca</taxon>
        <taxon>Gastropoda</taxon>
        <taxon>Heterobranchia</taxon>
        <taxon>Euthyneura</taxon>
        <taxon>Panpulmonata</taxon>
        <taxon>Hygrophila</taxon>
        <taxon>Lymnaeoidea</taxon>
        <taxon>Planorbidae</taxon>
        <taxon>Biomphalaria</taxon>
    </lineage>
</organism>
<evidence type="ECO:0000256" key="2">
    <source>
        <dbReference type="ARBA" id="ARBA00022679"/>
    </source>
</evidence>
<dbReference type="GO" id="GO:0005829">
    <property type="term" value="C:cytosol"/>
    <property type="evidence" value="ECO:0007669"/>
    <property type="project" value="TreeGrafter"/>
</dbReference>
<dbReference type="AlphaFoldDB" id="A0A9W2YFC4"/>
<dbReference type="GeneID" id="106070238"/>
<dbReference type="SUPFAM" id="SSF53067">
    <property type="entry name" value="Actin-like ATPase domain"/>
    <property type="match status" value="1"/>
</dbReference>
<dbReference type="Gene3D" id="3.30.420.40">
    <property type="match status" value="2"/>
</dbReference>
<reference evidence="6" key="1">
    <citation type="submission" date="2025-08" db="UniProtKB">
        <authorList>
            <consortium name="RefSeq"/>
        </authorList>
    </citation>
    <scope>IDENTIFICATION</scope>
</reference>
<accession>A0A9W2YFC4</accession>
<dbReference type="InterPro" id="IPR018484">
    <property type="entry name" value="FGGY_N"/>
</dbReference>
<dbReference type="InterPro" id="IPR043129">
    <property type="entry name" value="ATPase_NBD"/>
</dbReference>
<dbReference type="Pfam" id="PF00370">
    <property type="entry name" value="FGGY_N"/>
    <property type="match status" value="1"/>
</dbReference>
<dbReference type="RefSeq" id="XP_055861454.1">
    <property type="nucleotide sequence ID" value="XM_056005479.1"/>
</dbReference>
<keyword evidence="2" id="KW-0808">Transferase</keyword>
<evidence type="ECO:0000256" key="1">
    <source>
        <dbReference type="ARBA" id="ARBA00009156"/>
    </source>
</evidence>